<accession>A0A1I2S033</accession>
<evidence type="ECO:0000313" key="2">
    <source>
        <dbReference type="Proteomes" id="UP000198897"/>
    </source>
</evidence>
<proteinExistence type="predicted"/>
<organism evidence="1 2">
    <name type="scientific">Halobacillus alkaliphilus</name>
    <dbReference type="NCBI Taxonomy" id="396056"/>
    <lineage>
        <taxon>Bacteria</taxon>
        <taxon>Bacillati</taxon>
        <taxon>Bacillota</taxon>
        <taxon>Bacilli</taxon>
        <taxon>Bacillales</taxon>
        <taxon>Bacillaceae</taxon>
        <taxon>Halobacillus</taxon>
    </lineage>
</organism>
<protein>
    <submittedName>
        <fullName evidence="1">Uncharacterized protein</fullName>
    </submittedName>
</protein>
<keyword evidence="2" id="KW-1185">Reference proteome</keyword>
<sequence>MVPFCYRKVRSQHYSWVGGEMMRLPWEKELGETPQGVLTTEEACQFPHRKASYFPTSPYPSNVTDPFISKSSLQLMGAYL</sequence>
<gene>
    <name evidence="1" type="ORF">SAMN05216353_14516</name>
</gene>
<dbReference type="Proteomes" id="UP000198897">
    <property type="component" value="Unassembled WGS sequence"/>
</dbReference>
<dbReference type="EMBL" id="FOOG01000045">
    <property type="protein sequence ID" value="SFG46172.1"/>
    <property type="molecule type" value="Genomic_DNA"/>
</dbReference>
<evidence type="ECO:0000313" key="1">
    <source>
        <dbReference type="EMBL" id="SFG46172.1"/>
    </source>
</evidence>
<name>A0A1I2S033_9BACI</name>
<reference evidence="2" key="1">
    <citation type="submission" date="2016-10" db="EMBL/GenBank/DDBJ databases">
        <authorList>
            <person name="Varghese N."/>
            <person name="Submissions S."/>
        </authorList>
    </citation>
    <scope>NUCLEOTIDE SEQUENCE [LARGE SCALE GENOMIC DNA]</scope>
    <source>
        <strain evidence="2">FP5</strain>
    </source>
</reference>
<dbReference type="AlphaFoldDB" id="A0A1I2S033"/>